<dbReference type="EMBL" id="JABSTQ010009394">
    <property type="protein sequence ID" value="KAG0429651.1"/>
    <property type="molecule type" value="Genomic_DNA"/>
</dbReference>
<dbReference type="Proteomes" id="UP000805193">
    <property type="component" value="Unassembled WGS sequence"/>
</dbReference>
<sequence>RRQREPSGSWSSVLAQWAASRTRSTSSPARQRKSAFEADPHLSTKRAASLFGVSDYTVRRIFRRHNLHAYKVRVLHELKPEDYERRLDFCREKILRIAANPSDLDFLLFSDEAQRIEAAFLLITDEMIAAAFVEYEARLGRCTWQLGGHVEAEPDTRLSDGEPPSLPDRDPDSPPKIRPRLGFPIEPPWSPQNRAPRFTREEQGVGLRLTEESPFARETTPGRRTIRTGRPLFLRHNPTSTEGTSGHTPSKSVNESETKERRFTVNDALNEGNADDLHLFSKYEIDEELKGTWKPSRPSARLATTASSHRGTLHSQRQLQADVERLQAEMQPPHPPRTSTPHENERHEITHLLGMIVETQARISESMARQGQPLQSHRAFQTETQTVDQKFVPDWAFPLNLRGAPKIGPPGLRDPGGIPRREEQGVGLRLTEEKPLRKRDDSGTPYDTDGTTALPSDIM</sequence>
<accession>A0AC60Q710</accession>
<gene>
    <name evidence="1" type="ORF">HPB47_023415</name>
</gene>
<evidence type="ECO:0000313" key="2">
    <source>
        <dbReference type="Proteomes" id="UP000805193"/>
    </source>
</evidence>
<proteinExistence type="predicted"/>
<name>A0AC60Q710_IXOPE</name>
<evidence type="ECO:0000313" key="1">
    <source>
        <dbReference type="EMBL" id="KAG0429651.1"/>
    </source>
</evidence>
<protein>
    <submittedName>
        <fullName evidence="1">Uncharacterized protein</fullName>
    </submittedName>
</protein>
<organism evidence="1 2">
    <name type="scientific">Ixodes persulcatus</name>
    <name type="common">Taiga tick</name>
    <dbReference type="NCBI Taxonomy" id="34615"/>
    <lineage>
        <taxon>Eukaryota</taxon>
        <taxon>Metazoa</taxon>
        <taxon>Ecdysozoa</taxon>
        <taxon>Arthropoda</taxon>
        <taxon>Chelicerata</taxon>
        <taxon>Arachnida</taxon>
        <taxon>Acari</taxon>
        <taxon>Parasitiformes</taxon>
        <taxon>Ixodida</taxon>
        <taxon>Ixodoidea</taxon>
        <taxon>Ixodidae</taxon>
        <taxon>Ixodinae</taxon>
        <taxon>Ixodes</taxon>
    </lineage>
</organism>
<feature type="non-terminal residue" evidence="1">
    <location>
        <position position="1"/>
    </location>
</feature>
<keyword evidence="2" id="KW-1185">Reference proteome</keyword>
<reference evidence="1 2" key="1">
    <citation type="journal article" date="2020" name="Cell">
        <title>Large-Scale Comparative Analyses of Tick Genomes Elucidate Their Genetic Diversity and Vector Capacities.</title>
        <authorList>
            <consortium name="Tick Genome and Microbiome Consortium (TIGMIC)"/>
            <person name="Jia N."/>
            <person name="Wang J."/>
            <person name="Shi W."/>
            <person name="Du L."/>
            <person name="Sun Y."/>
            <person name="Zhan W."/>
            <person name="Jiang J.F."/>
            <person name="Wang Q."/>
            <person name="Zhang B."/>
            <person name="Ji P."/>
            <person name="Bell-Sakyi L."/>
            <person name="Cui X.M."/>
            <person name="Yuan T.T."/>
            <person name="Jiang B.G."/>
            <person name="Yang W.F."/>
            <person name="Lam T.T."/>
            <person name="Chang Q.C."/>
            <person name="Ding S.J."/>
            <person name="Wang X.J."/>
            <person name="Zhu J.G."/>
            <person name="Ruan X.D."/>
            <person name="Zhao L."/>
            <person name="Wei J.T."/>
            <person name="Ye R.Z."/>
            <person name="Que T.C."/>
            <person name="Du C.H."/>
            <person name="Zhou Y.H."/>
            <person name="Cheng J.X."/>
            <person name="Dai P.F."/>
            <person name="Guo W.B."/>
            <person name="Han X.H."/>
            <person name="Huang E.J."/>
            <person name="Li L.F."/>
            <person name="Wei W."/>
            <person name="Gao Y.C."/>
            <person name="Liu J.Z."/>
            <person name="Shao H.Z."/>
            <person name="Wang X."/>
            <person name="Wang C.C."/>
            <person name="Yang T.C."/>
            <person name="Huo Q.B."/>
            <person name="Li W."/>
            <person name="Chen H.Y."/>
            <person name="Chen S.E."/>
            <person name="Zhou L.G."/>
            <person name="Ni X.B."/>
            <person name="Tian J.H."/>
            <person name="Sheng Y."/>
            <person name="Liu T."/>
            <person name="Pan Y.S."/>
            <person name="Xia L.Y."/>
            <person name="Li J."/>
            <person name="Zhao F."/>
            <person name="Cao W.C."/>
        </authorList>
    </citation>
    <scope>NUCLEOTIDE SEQUENCE [LARGE SCALE GENOMIC DNA]</scope>
    <source>
        <strain evidence="1">Iper-2018</strain>
    </source>
</reference>
<comment type="caution">
    <text evidence="1">The sequence shown here is derived from an EMBL/GenBank/DDBJ whole genome shotgun (WGS) entry which is preliminary data.</text>
</comment>